<evidence type="ECO:0000313" key="3">
    <source>
        <dbReference type="Proteomes" id="UP000054498"/>
    </source>
</evidence>
<evidence type="ECO:0000313" key="2">
    <source>
        <dbReference type="EMBL" id="KIZ07086.1"/>
    </source>
</evidence>
<dbReference type="EMBL" id="KK100297">
    <property type="protein sequence ID" value="KIZ07086.1"/>
    <property type="molecule type" value="Genomic_DNA"/>
</dbReference>
<gene>
    <name evidence="2" type="ORF">MNEG_0875</name>
</gene>
<reference evidence="2 3" key="1">
    <citation type="journal article" date="2013" name="BMC Genomics">
        <title>Reconstruction of the lipid metabolism for the microalga Monoraphidium neglectum from its genome sequence reveals characteristics suitable for biofuel production.</title>
        <authorList>
            <person name="Bogen C."/>
            <person name="Al-Dilaimi A."/>
            <person name="Albersmeier A."/>
            <person name="Wichmann J."/>
            <person name="Grundmann M."/>
            <person name="Rupp O."/>
            <person name="Lauersen K.J."/>
            <person name="Blifernez-Klassen O."/>
            <person name="Kalinowski J."/>
            <person name="Goesmann A."/>
            <person name="Mussgnug J.H."/>
            <person name="Kruse O."/>
        </authorList>
    </citation>
    <scope>NUCLEOTIDE SEQUENCE [LARGE SCALE GENOMIC DNA]</scope>
    <source>
        <strain evidence="2 3">SAG 48.87</strain>
    </source>
</reference>
<proteinExistence type="predicted"/>
<dbReference type="RefSeq" id="XP_013906105.1">
    <property type="nucleotide sequence ID" value="XM_014050651.1"/>
</dbReference>
<protein>
    <submittedName>
        <fullName evidence="2">Uncharacterized protein</fullName>
    </submittedName>
</protein>
<accession>A0A0D2NS31</accession>
<dbReference type="Proteomes" id="UP000054498">
    <property type="component" value="Unassembled WGS sequence"/>
</dbReference>
<evidence type="ECO:0000256" key="1">
    <source>
        <dbReference type="SAM" id="MobiDB-lite"/>
    </source>
</evidence>
<dbReference type="KEGG" id="mng:MNEG_0875"/>
<feature type="compositionally biased region" description="Low complexity" evidence="1">
    <location>
        <begin position="59"/>
        <end position="69"/>
    </location>
</feature>
<dbReference type="AlphaFoldDB" id="A0A0D2NS31"/>
<feature type="region of interest" description="Disordered" evidence="1">
    <location>
        <begin position="31"/>
        <end position="69"/>
    </location>
</feature>
<dbReference type="GeneID" id="25726993"/>
<name>A0A0D2NS31_9CHLO</name>
<sequence>MLREAKGSAAIRSSAGTATLQAMRAATLTEVASSDGGREALEAARPAVQPKDALGGAGSVPPAAAPQVK</sequence>
<organism evidence="2 3">
    <name type="scientific">Monoraphidium neglectum</name>
    <dbReference type="NCBI Taxonomy" id="145388"/>
    <lineage>
        <taxon>Eukaryota</taxon>
        <taxon>Viridiplantae</taxon>
        <taxon>Chlorophyta</taxon>
        <taxon>core chlorophytes</taxon>
        <taxon>Chlorophyceae</taxon>
        <taxon>CS clade</taxon>
        <taxon>Sphaeropleales</taxon>
        <taxon>Selenastraceae</taxon>
        <taxon>Monoraphidium</taxon>
    </lineage>
</organism>
<keyword evidence="3" id="KW-1185">Reference proteome</keyword>